<sequence>MDRTISSRSGSDSMAIIIGRGNSAINPSIVSEKRLGLSQVDSNHGVSTNTSWFAA</sequence>
<gene>
    <name evidence="1" type="ORF">Lalb_Chr16g0388651</name>
</gene>
<evidence type="ECO:0000313" key="2">
    <source>
        <dbReference type="Proteomes" id="UP000447434"/>
    </source>
</evidence>
<comment type="caution">
    <text evidence="1">The sequence shown here is derived from an EMBL/GenBank/DDBJ whole genome shotgun (WGS) entry which is preliminary data.</text>
</comment>
<accession>A0A6A4PA41</accession>
<proteinExistence type="predicted"/>
<organism evidence="1 2">
    <name type="scientific">Lupinus albus</name>
    <name type="common">White lupine</name>
    <name type="synonym">Lupinus termis</name>
    <dbReference type="NCBI Taxonomy" id="3870"/>
    <lineage>
        <taxon>Eukaryota</taxon>
        <taxon>Viridiplantae</taxon>
        <taxon>Streptophyta</taxon>
        <taxon>Embryophyta</taxon>
        <taxon>Tracheophyta</taxon>
        <taxon>Spermatophyta</taxon>
        <taxon>Magnoliopsida</taxon>
        <taxon>eudicotyledons</taxon>
        <taxon>Gunneridae</taxon>
        <taxon>Pentapetalae</taxon>
        <taxon>rosids</taxon>
        <taxon>fabids</taxon>
        <taxon>Fabales</taxon>
        <taxon>Fabaceae</taxon>
        <taxon>Papilionoideae</taxon>
        <taxon>50 kb inversion clade</taxon>
        <taxon>genistoids sensu lato</taxon>
        <taxon>core genistoids</taxon>
        <taxon>Genisteae</taxon>
        <taxon>Lupinus</taxon>
    </lineage>
</organism>
<name>A0A6A4PA41_LUPAL</name>
<dbReference type="Proteomes" id="UP000447434">
    <property type="component" value="Chromosome 16"/>
</dbReference>
<protein>
    <submittedName>
        <fullName evidence="1">Uncharacterized protein</fullName>
    </submittedName>
</protein>
<reference evidence="2" key="1">
    <citation type="journal article" date="2020" name="Nat. Commun.">
        <title>Genome sequence of the cluster root forming white lupin.</title>
        <authorList>
            <person name="Hufnagel B."/>
            <person name="Marques A."/>
            <person name="Soriano A."/>
            <person name="Marques L."/>
            <person name="Divol F."/>
            <person name="Doumas P."/>
            <person name="Sallet E."/>
            <person name="Mancinotti D."/>
            <person name="Carrere S."/>
            <person name="Marande W."/>
            <person name="Arribat S."/>
            <person name="Keller J."/>
            <person name="Huneau C."/>
            <person name="Blein T."/>
            <person name="Aime D."/>
            <person name="Laguerre M."/>
            <person name="Taylor J."/>
            <person name="Schubert V."/>
            <person name="Nelson M."/>
            <person name="Geu-Flores F."/>
            <person name="Crespi M."/>
            <person name="Gallardo-Guerrero K."/>
            <person name="Delaux P.-M."/>
            <person name="Salse J."/>
            <person name="Berges H."/>
            <person name="Guyot R."/>
            <person name="Gouzy J."/>
            <person name="Peret B."/>
        </authorList>
    </citation>
    <scope>NUCLEOTIDE SEQUENCE [LARGE SCALE GENOMIC DNA]</scope>
    <source>
        <strain evidence="2">cv. Amiga</strain>
    </source>
</reference>
<keyword evidence="2" id="KW-1185">Reference proteome</keyword>
<dbReference type="EMBL" id="WOCE01000016">
    <property type="protein sequence ID" value="KAE9597634.1"/>
    <property type="molecule type" value="Genomic_DNA"/>
</dbReference>
<dbReference type="AlphaFoldDB" id="A0A6A4PA41"/>
<evidence type="ECO:0000313" key="1">
    <source>
        <dbReference type="EMBL" id="KAE9597634.1"/>
    </source>
</evidence>